<evidence type="ECO:0000259" key="4">
    <source>
        <dbReference type="PROSITE" id="PS51767"/>
    </source>
</evidence>
<protein>
    <submittedName>
        <fullName evidence="5">BQ2448_6117 protein</fullName>
    </submittedName>
</protein>
<keyword evidence="3" id="KW-0732">Signal</keyword>
<organism evidence="5 6">
    <name type="scientific">Microbotryum intermedium</name>
    <dbReference type="NCBI Taxonomy" id="269621"/>
    <lineage>
        <taxon>Eukaryota</taxon>
        <taxon>Fungi</taxon>
        <taxon>Dikarya</taxon>
        <taxon>Basidiomycota</taxon>
        <taxon>Pucciniomycotina</taxon>
        <taxon>Microbotryomycetes</taxon>
        <taxon>Microbotryales</taxon>
        <taxon>Microbotryaceae</taxon>
        <taxon>Microbotryum</taxon>
    </lineage>
</organism>
<sequence length="444" mass="48458">MLKLSTLSALVLLSLQCVPSTLASDAPEPAPAQNNGRGFTFAFKTESSGHLPKRAYQPNPNLRPLAAHDRRQRRGFQPLVPGKSVERSVDPVKELIANNKILDKLDGLLGKRGSSNHAGSTGPTLKLNQDLDLFGPTVTIGTPAQKLNLVIKTSDPVSYLLLDTLKASTPTFKYDASSTARRRKEKFIFKGEEGLETFYFTDQLALGGLHPFSQTFLGYKTLPAGKSPEDIWPMLVKFAGQLGLGKRDKTTVGPTFMEALKHAGLIDKMQYGIRLDSLPAMTGSIHFGELAVSASTAALKWSQVLTKYKDLPFTIPGDGFIVDNHLITSTAGPVQLEIGSRTISMRVETAKALFAHVPNSYLDEDMGVYVFECETTHKVGYSVRGQQYSMPLKELLISEGPKGKNGVQCYSKFEIIDNTVPEAEVTIIGGVFMTVGPERRVGQR</sequence>
<evidence type="ECO:0000256" key="2">
    <source>
        <dbReference type="SAM" id="MobiDB-lite"/>
    </source>
</evidence>
<accession>A0A238FKA5</accession>
<dbReference type="OrthoDB" id="771136at2759"/>
<evidence type="ECO:0000313" key="5">
    <source>
        <dbReference type="EMBL" id="SCV73687.1"/>
    </source>
</evidence>
<keyword evidence="6" id="KW-1185">Reference proteome</keyword>
<dbReference type="Pfam" id="PF00026">
    <property type="entry name" value="Asp"/>
    <property type="match status" value="1"/>
</dbReference>
<proteinExistence type="inferred from homology"/>
<dbReference type="InterPro" id="IPR033121">
    <property type="entry name" value="PEPTIDASE_A1"/>
</dbReference>
<evidence type="ECO:0000256" key="3">
    <source>
        <dbReference type="SAM" id="SignalP"/>
    </source>
</evidence>
<comment type="similarity">
    <text evidence="1">Belongs to the peptidase A1 family.</text>
</comment>
<dbReference type="AlphaFoldDB" id="A0A238FKA5"/>
<evidence type="ECO:0000313" key="6">
    <source>
        <dbReference type="Proteomes" id="UP000198372"/>
    </source>
</evidence>
<feature type="signal peptide" evidence="3">
    <location>
        <begin position="1"/>
        <end position="23"/>
    </location>
</feature>
<evidence type="ECO:0000256" key="1">
    <source>
        <dbReference type="ARBA" id="ARBA00007447"/>
    </source>
</evidence>
<dbReference type="GO" id="GO:0004190">
    <property type="term" value="F:aspartic-type endopeptidase activity"/>
    <property type="evidence" value="ECO:0007669"/>
    <property type="project" value="InterPro"/>
</dbReference>
<dbReference type="GO" id="GO:0006508">
    <property type="term" value="P:proteolysis"/>
    <property type="evidence" value="ECO:0007669"/>
    <property type="project" value="InterPro"/>
</dbReference>
<dbReference type="InterPro" id="IPR021109">
    <property type="entry name" value="Peptidase_aspartic_dom_sf"/>
</dbReference>
<dbReference type="PANTHER" id="PTHR47966">
    <property type="entry name" value="BETA-SITE APP-CLEAVING ENZYME, ISOFORM A-RELATED"/>
    <property type="match status" value="1"/>
</dbReference>
<gene>
    <name evidence="5" type="ORF">BQ2448_6117</name>
</gene>
<dbReference type="InterPro" id="IPR001461">
    <property type="entry name" value="Aspartic_peptidase_A1"/>
</dbReference>
<dbReference type="Gene3D" id="2.40.70.10">
    <property type="entry name" value="Acid Proteases"/>
    <property type="match status" value="2"/>
</dbReference>
<feature type="region of interest" description="Disordered" evidence="2">
    <location>
        <begin position="49"/>
        <end position="70"/>
    </location>
</feature>
<dbReference type="EMBL" id="FMSP01000019">
    <property type="protein sequence ID" value="SCV73687.1"/>
    <property type="molecule type" value="Genomic_DNA"/>
</dbReference>
<dbReference type="Proteomes" id="UP000198372">
    <property type="component" value="Unassembled WGS sequence"/>
</dbReference>
<dbReference type="PROSITE" id="PS51767">
    <property type="entry name" value="PEPTIDASE_A1"/>
    <property type="match status" value="1"/>
</dbReference>
<feature type="chain" id="PRO_5012511697" evidence="3">
    <location>
        <begin position="24"/>
        <end position="444"/>
    </location>
</feature>
<name>A0A238FKA5_9BASI</name>
<dbReference type="PANTHER" id="PTHR47966:SF51">
    <property type="entry name" value="BETA-SITE APP-CLEAVING ENZYME, ISOFORM A-RELATED"/>
    <property type="match status" value="1"/>
</dbReference>
<feature type="domain" description="Peptidase A1" evidence="4">
    <location>
        <begin position="134"/>
        <end position="444"/>
    </location>
</feature>
<reference evidence="6" key="1">
    <citation type="submission" date="2016-09" db="EMBL/GenBank/DDBJ databases">
        <authorList>
            <person name="Jeantristanb JTB J.-T."/>
            <person name="Ricardo R."/>
        </authorList>
    </citation>
    <scope>NUCLEOTIDE SEQUENCE [LARGE SCALE GENOMIC DNA]</scope>
</reference>
<dbReference type="SUPFAM" id="SSF50630">
    <property type="entry name" value="Acid proteases"/>
    <property type="match status" value="1"/>
</dbReference>